<dbReference type="HAMAP" id="MF_00211">
    <property type="entry name" value="TrpD"/>
    <property type="match status" value="1"/>
</dbReference>
<keyword evidence="5 9" id="KW-0822">Tryptophan biosynthesis</keyword>
<reference evidence="12 13" key="1">
    <citation type="submission" date="2019-02" db="EMBL/GenBank/DDBJ databases">
        <title>Deep-cultivation of Planctomycetes and their phenomic and genomic characterization uncovers novel biology.</title>
        <authorList>
            <person name="Wiegand S."/>
            <person name="Jogler M."/>
            <person name="Boedeker C."/>
            <person name="Pinto D."/>
            <person name="Vollmers J."/>
            <person name="Rivas-Marin E."/>
            <person name="Kohn T."/>
            <person name="Peeters S.H."/>
            <person name="Heuer A."/>
            <person name="Rast P."/>
            <person name="Oberbeckmann S."/>
            <person name="Bunk B."/>
            <person name="Jeske O."/>
            <person name="Meyerdierks A."/>
            <person name="Storesund J.E."/>
            <person name="Kallscheuer N."/>
            <person name="Luecker S."/>
            <person name="Lage O.M."/>
            <person name="Pohl T."/>
            <person name="Merkel B.J."/>
            <person name="Hornburger P."/>
            <person name="Mueller R.-W."/>
            <person name="Bruemmer F."/>
            <person name="Labrenz M."/>
            <person name="Spormann A.M."/>
            <person name="Op Den Camp H."/>
            <person name="Overmann J."/>
            <person name="Amann R."/>
            <person name="Jetten M.S.M."/>
            <person name="Mascher T."/>
            <person name="Medema M.H."/>
            <person name="Devos D.P."/>
            <person name="Kaster A.-K."/>
            <person name="Ovreas L."/>
            <person name="Rohde M."/>
            <person name="Galperin M.Y."/>
            <person name="Jogler C."/>
        </authorList>
    </citation>
    <scope>NUCLEOTIDE SEQUENCE [LARGE SCALE GENOMIC DNA]</scope>
    <source>
        <strain evidence="12 13">Pla144</strain>
    </source>
</reference>
<feature type="binding site" evidence="9">
    <location>
        <position position="83"/>
    </location>
    <ligand>
        <name>5-phospho-alpha-D-ribose 1-diphosphate</name>
        <dbReference type="ChEBI" id="CHEBI:58017"/>
    </ligand>
</feature>
<dbReference type="PANTHER" id="PTHR43285">
    <property type="entry name" value="ANTHRANILATE PHOSPHORIBOSYLTRANSFERASE"/>
    <property type="match status" value="1"/>
</dbReference>
<dbReference type="GO" id="GO:0000287">
    <property type="term" value="F:magnesium ion binding"/>
    <property type="evidence" value="ECO:0007669"/>
    <property type="project" value="UniProtKB-UniRule"/>
</dbReference>
<dbReference type="Proteomes" id="UP000318437">
    <property type="component" value="Unassembled WGS sequence"/>
</dbReference>
<evidence type="ECO:0000256" key="2">
    <source>
        <dbReference type="ARBA" id="ARBA00022605"/>
    </source>
</evidence>
<dbReference type="InterPro" id="IPR000312">
    <property type="entry name" value="Glycosyl_Trfase_fam3"/>
</dbReference>
<evidence type="ECO:0000313" key="12">
    <source>
        <dbReference type="EMBL" id="TWU24657.1"/>
    </source>
</evidence>
<comment type="function">
    <text evidence="9">Catalyzes the transfer of the phosphoribosyl group of 5-phosphorylribose-1-pyrophosphate (PRPP) to anthranilate to yield N-(5'-phosphoribosyl)-anthranilate (PRA).</text>
</comment>
<dbReference type="SUPFAM" id="SSF52418">
    <property type="entry name" value="Nucleoside phosphorylase/phosphoribosyltransferase catalytic domain"/>
    <property type="match status" value="1"/>
</dbReference>
<proteinExistence type="inferred from homology"/>
<dbReference type="Gene3D" id="1.20.970.10">
    <property type="entry name" value="Transferase, Pyrimidine Nucleoside Phosphorylase, Chain C"/>
    <property type="match status" value="1"/>
</dbReference>
<evidence type="ECO:0000256" key="5">
    <source>
        <dbReference type="ARBA" id="ARBA00022822"/>
    </source>
</evidence>
<keyword evidence="13" id="KW-1185">Reference proteome</keyword>
<feature type="domain" description="Glycosyl transferase family 3 N-terminal" evidence="11">
    <location>
        <begin position="11"/>
        <end position="67"/>
    </location>
</feature>
<dbReference type="InterPro" id="IPR036320">
    <property type="entry name" value="Glycosyl_Trfase_fam3_N_dom_sf"/>
</dbReference>
<keyword evidence="9" id="KW-0479">Metal-binding</keyword>
<sequence length="342" mass="35562">MADTFDTMRSQLVAEEDLSASQMKAAISQIMTGGCTDLEIGTFLTALAQKGETVAEVAGAAAAMRANMTPILSRHKKLLDTCGTGGGGSSTFNISTTAALVIAAAGVPVAKHGNRSVTSKSGSADVLAGLGVNIQATVPQVERCLNELGICFCFAPLMHPAMKHVAAVRKQLGIRTIFNLLGPLANPAGAAFQLLGVGRPEIRPLIASALRMLGTERSFVVSGHDGLGELTLAGTTHVTEVNPTGETEFSWEPEDFVIARRELDALQISGPDESVQMVRSVLNGEPGPARDIVIMNAAAGLIVIGHSATPREAATVAAEAIDRGAVVELLDQLVRLSHEPAQ</sequence>
<dbReference type="AlphaFoldDB" id="A0A5C6CM69"/>
<dbReference type="RefSeq" id="WP_231936415.1">
    <property type="nucleotide sequence ID" value="NZ_SJPS01000005.1"/>
</dbReference>
<feature type="binding site" evidence="9">
    <location>
        <position position="169"/>
    </location>
    <ligand>
        <name>anthranilate</name>
        <dbReference type="ChEBI" id="CHEBI:16567"/>
        <label>2</label>
    </ligand>
</feature>
<gene>
    <name evidence="9 12" type="primary">trpD</name>
    <name evidence="12" type="ORF">Pla144_35430</name>
</gene>
<evidence type="ECO:0000256" key="9">
    <source>
        <dbReference type="HAMAP-Rule" id="MF_00211"/>
    </source>
</evidence>
<comment type="pathway">
    <text evidence="1 9">Amino-acid biosynthesis; L-tryptophan biosynthesis; L-tryptophan from chorismate: step 2/5.</text>
</comment>
<comment type="cofactor">
    <cofactor evidence="9">
        <name>Mg(2+)</name>
        <dbReference type="ChEBI" id="CHEBI:18420"/>
    </cofactor>
    <text evidence="9">Binds 2 magnesium ions per monomer.</text>
</comment>
<feature type="binding site" evidence="9">
    <location>
        <position position="91"/>
    </location>
    <ligand>
        <name>5-phospho-alpha-D-ribose 1-diphosphate</name>
        <dbReference type="ChEBI" id="CHEBI:58017"/>
    </ligand>
</feature>
<dbReference type="Gene3D" id="3.40.1030.10">
    <property type="entry name" value="Nucleoside phosphorylase/phosphoribosyltransferase catalytic domain"/>
    <property type="match status" value="1"/>
</dbReference>
<dbReference type="Pfam" id="PF00591">
    <property type="entry name" value="Glycos_transf_3"/>
    <property type="match status" value="1"/>
</dbReference>
<keyword evidence="6 9" id="KW-0057">Aromatic amino acid biosynthesis</keyword>
<feature type="binding site" evidence="9">
    <location>
        <position position="229"/>
    </location>
    <ligand>
        <name>Mg(2+)</name>
        <dbReference type="ChEBI" id="CHEBI:18420"/>
        <label>1</label>
    </ligand>
</feature>
<feature type="domain" description="Glycosyl transferase family 3" evidence="10">
    <location>
        <begin position="76"/>
        <end position="325"/>
    </location>
</feature>
<feature type="binding site" evidence="9">
    <location>
        <position position="95"/>
    </location>
    <ligand>
        <name>Mg(2+)</name>
        <dbReference type="ChEBI" id="CHEBI:18420"/>
        <label>1</label>
    </ligand>
</feature>
<dbReference type="GO" id="GO:0000162">
    <property type="term" value="P:L-tryptophan biosynthetic process"/>
    <property type="evidence" value="ECO:0007669"/>
    <property type="project" value="UniProtKB-UniRule"/>
</dbReference>
<dbReference type="FunFam" id="3.40.1030.10:FF:000002">
    <property type="entry name" value="Anthranilate phosphoribosyltransferase"/>
    <property type="match status" value="1"/>
</dbReference>
<name>A0A5C6CM69_9BACT</name>
<evidence type="ECO:0000256" key="8">
    <source>
        <dbReference type="ARBA" id="ARBA00061188"/>
    </source>
</evidence>
<evidence type="ECO:0000256" key="4">
    <source>
        <dbReference type="ARBA" id="ARBA00022679"/>
    </source>
</evidence>
<dbReference type="InterPro" id="IPR017459">
    <property type="entry name" value="Glycosyl_Trfase_fam3_N_dom"/>
</dbReference>
<evidence type="ECO:0000256" key="7">
    <source>
        <dbReference type="ARBA" id="ARBA00052328"/>
    </source>
</evidence>
<dbReference type="InterPro" id="IPR005940">
    <property type="entry name" value="Anthranilate_Pribosyl_Tfrase"/>
</dbReference>
<protein>
    <recommendedName>
        <fullName evidence="9">Anthranilate phosphoribosyltransferase</fullName>
        <ecNumber evidence="9">2.4.2.18</ecNumber>
    </recommendedName>
</protein>
<evidence type="ECO:0000259" key="11">
    <source>
        <dbReference type="Pfam" id="PF02885"/>
    </source>
</evidence>
<feature type="binding site" evidence="9">
    <location>
        <begin position="111"/>
        <end position="119"/>
    </location>
    <ligand>
        <name>5-phospho-alpha-D-ribose 1-diphosphate</name>
        <dbReference type="ChEBI" id="CHEBI:58017"/>
    </ligand>
</feature>
<keyword evidence="4 9" id="KW-0808">Transferase</keyword>
<dbReference type="EMBL" id="SJPS01000005">
    <property type="protein sequence ID" value="TWU24657.1"/>
    <property type="molecule type" value="Genomic_DNA"/>
</dbReference>
<evidence type="ECO:0000313" key="13">
    <source>
        <dbReference type="Proteomes" id="UP000318437"/>
    </source>
</evidence>
<feature type="binding site" evidence="9">
    <location>
        <begin position="93"/>
        <end position="96"/>
    </location>
    <ligand>
        <name>5-phospho-alpha-D-ribose 1-diphosphate</name>
        <dbReference type="ChEBI" id="CHEBI:58017"/>
    </ligand>
</feature>
<comment type="similarity">
    <text evidence="9">Belongs to the anthranilate phosphoribosyltransferase family.</text>
</comment>
<dbReference type="GO" id="GO:0005829">
    <property type="term" value="C:cytosol"/>
    <property type="evidence" value="ECO:0007669"/>
    <property type="project" value="TreeGrafter"/>
</dbReference>
<evidence type="ECO:0000259" key="10">
    <source>
        <dbReference type="Pfam" id="PF00591"/>
    </source>
</evidence>
<evidence type="ECO:0000256" key="3">
    <source>
        <dbReference type="ARBA" id="ARBA00022676"/>
    </source>
</evidence>
<comment type="catalytic activity">
    <reaction evidence="7 9">
        <text>N-(5-phospho-beta-D-ribosyl)anthranilate + diphosphate = 5-phospho-alpha-D-ribose 1-diphosphate + anthranilate</text>
        <dbReference type="Rhea" id="RHEA:11768"/>
        <dbReference type="ChEBI" id="CHEBI:16567"/>
        <dbReference type="ChEBI" id="CHEBI:18277"/>
        <dbReference type="ChEBI" id="CHEBI:33019"/>
        <dbReference type="ChEBI" id="CHEBI:58017"/>
        <dbReference type="EC" id="2.4.2.18"/>
    </reaction>
</comment>
<feature type="binding site" evidence="9">
    <location>
        <position position="114"/>
    </location>
    <ligand>
        <name>anthranilate</name>
        <dbReference type="ChEBI" id="CHEBI:16567"/>
        <label>1</label>
    </ligand>
</feature>
<feature type="binding site" evidence="9">
    <location>
        <position position="229"/>
    </location>
    <ligand>
        <name>Mg(2+)</name>
        <dbReference type="ChEBI" id="CHEBI:18420"/>
        <label>2</label>
    </ligand>
</feature>
<dbReference type="PANTHER" id="PTHR43285:SF2">
    <property type="entry name" value="ANTHRANILATE PHOSPHORIBOSYLTRANSFERASE"/>
    <property type="match status" value="1"/>
</dbReference>
<accession>A0A5C6CM69</accession>
<dbReference type="UniPathway" id="UPA00035">
    <property type="reaction ID" value="UER00041"/>
</dbReference>
<dbReference type="NCBIfam" id="TIGR01245">
    <property type="entry name" value="trpD"/>
    <property type="match status" value="1"/>
</dbReference>
<organism evidence="12 13">
    <name type="scientific">Bythopirellula polymerisocia</name>
    <dbReference type="NCBI Taxonomy" id="2528003"/>
    <lineage>
        <taxon>Bacteria</taxon>
        <taxon>Pseudomonadati</taxon>
        <taxon>Planctomycetota</taxon>
        <taxon>Planctomycetia</taxon>
        <taxon>Pirellulales</taxon>
        <taxon>Lacipirellulaceae</taxon>
        <taxon>Bythopirellula</taxon>
    </lineage>
</organism>
<dbReference type="GO" id="GO:0004048">
    <property type="term" value="F:anthranilate phosphoribosyltransferase activity"/>
    <property type="evidence" value="ECO:0007669"/>
    <property type="project" value="UniProtKB-UniRule"/>
</dbReference>
<keyword evidence="9" id="KW-0460">Magnesium</keyword>
<keyword evidence="2 9" id="KW-0028">Amino-acid biosynthesis</keyword>
<feature type="binding site" evidence="9">
    <location>
        <position position="83"/>
    </location>
    <ligand>
        <name>anthranilate</name>
        <dbReference type="ChEBI" id="CHEBI:16567"/>
        <label>1</label>
    </ligand>
</feature>
<dbReference type="Pfam" id="PF02885">
    <property type="entry name" value="Glycos_trans_3N"/>
    <property type="match status" value="1"/>
</dbReference>
<keyword evidence="3 9" id="KW-0328">Glycosyltransferase</keyword>
<evidence type="ECO:0000256" key="6">
    <source>
        <dbReference type="ARBA" id="ARBA00023141"/>
    </source>
</evidence>
<evidence type="ECO:0000256" key="1">
    <source>
        <dbReference type="ARBA" id="ARBA00004907"/>
    </source>
</evidence>
<dbReference type="EC" id="2.4.2.18" evidence="9"/>
<comment type="subunit">
    <text evidence="9">Homodimer.</text>
</comment>
<comment type="caution">
    <text evidence="12">The sequence shown here is derived from an EMBL/GenBank/DDBJ whole genome shotgun (WGS) entry which is preliminary data.</text>
</comment>
<feature type="binding site" evidence="9">
    <location>
        <position position="123"/>
    </location>
    <ligand>
        <name>5-phospho-alpha-D-ribose 1-diphosphate</name>
        <dbReference type="ChEBI" id="CHEBI:58017"/>
    </ligand>
</feature>
<comment type="similarity">
    <text evidence="8">In the C-terminal section; belongs to the anthranilate phosphoribosyltransferase family.</text>
</comment>
<dbReference type="SUPFAM" id="SSF47648">
    <property type="entry name" value="Nucleoside phosphorylase/phosphoribosyltransferase N-terminal domain"/>
    <property type="match status" value="1"/>
</dbReference>
<comment type="caution">
    <text evidence="9">Lacks conserved residue(s) required for the propagation of feature annotation.</text>
</comment>
<dbReference type="InterPro" id="IPR035902">
    <property type="entry name" value="Nuc_phospho_transferase"/>
</dbReference>